<dbReference type="Proteomes" id="UP000037392">
    <property type="component" value="Unassembled WGS sequence"/>
</dbReference>
<dbReference type="EMBL" id="ADLK01000064">
    <property type="protein sequence ID" value="KMW09504.1"/>
    <property type="molecule type" value="Genomic_DNA"/>
</dbReference>
<name>A0A0J9BB27_9FIRM</name>
<dbReference type="GO" id="GO:0003677">
    <property type="term" value="F:DNA binding"/>
    <property type="evidence" value="ECO:0007669"/>
    <property type="project" value="InterPro"/>
</dbReference>
<dbReference type="InterPro" id="IPR036388">
    <property type="entry name" value="WH-like_DNA-bd_sf"/>
</dbReference>
<dbReference type="PANTHER" id="PTHR43133">
    <property type="entry name" value="RNA POLYMERASE ECF-TYPE SIGMA FACTO"/>
    <property type="match status" value="1"/>
</dbReference>
<dbReference type="NCBIfam" id="TIGR02937">
    <property type="entry name" value="sigma70-ECF"/>
    <property type="match status" value="1"/>
</dbReference>
<dbReference type="InterPro" id="IPR013325">
    <property type="entry name" value="RNA_pol_sigma_r2"/>
</dbReference>
<comment type="similarity">
    <text evidence="1">Belongs to the sigma-70 factor family. ECF subfamily.</text>
</comment>
<sequence length="211" mass="24884">MQSQHKSDILIIVEIWISSYAFRQKGEAFPVVSISDEAAYRQYFNGDEAAADLLIKKYGDPLVFYINGYIKDIYESEDLMIEAFSNMFVKKRSVDGPGSFKAYLYKTAYNLALRHNQRHRIPFLHLDELSFEPQSEELVDTELFRNEQNLQLYHALGKLKKEYREALYLVYFENMSYRDAAIVMRKSEAQVTKLIYYGKQNLKTFLEQEDF</sequence>
<dbReference type="InterPro" id="IPR014284">
    <property type="entry name" value="RNA_pol_sigma-70_dom"/>
</dbReference>
<dbReference type="PANTHER" id="PTHR43133:SF51">
    <property type="entry name" value="RNA POLYMERASE SIGMA FACTOR"/>
    <property type="match status" value="1"/>
</dbReference>
<dbReference type="InterPro" id="IPR013249">
    <property type="entry name" value="RNA_pol_sigma70_r4_t2"/>
</dbReference>
<keyword evidence="2" id="KW-0805">Transcription regulation</keyword>
<dbReference type="GO" id="GO:0016987">
    <property type="term" value="F:sigma factor activity"/>
    <property type="evidence" value="ECO:0007669"/>
    <property type="project" value="UniProtKB-KW"/>
</dbReference>
<evidence type="ECO:0000313" key="7">
    <source>
        <dbReference type="EMBL" id="KMW09504.1"/>
    </source>
</evidence>
<evidence type="ECO:0000256" key="2">
    <source>
        <dbReference type="ARBA" id="ARBA00023015"/>
    </source>
</evidence>
<comment type="caution">
    <text evidence="7">The sequence shown here is derived from an EMBL/GenBank/DDBJ whole genome shotgun (WGS) entry which is preliminary data.</text>
</comment>
<accession>A0A0J9BB27</accession>
<keyword evidence="4" id="KW-0804">Transcription</keyword>
<dbReference type="Gene3D" id="1.10.1740.10">
    <property type="match status" value="1"/>
</dbReference>
<evidence type="ECO:0008006" key="9">
    <source>
        <dbReference type="Google" id="ProtNLM"/>
    </source>
</evidence>
<feature type="domain" description="RNA polymerase sigma-70 region 2" evidence="5">
    <location>
        <begin position="54"/>
        <end position="119"/>
    </location>
</feature>
<dbReference type="SUPFAM" id="SSF88946">
    <property type="entry name" value="Sigma2 domain of RNA polymerase sigma factors"/>
    <property type="match status" value="1"/>
</dbReference>
<evidence type="ECO:0000256" key="4">
    <source>
        <dbReference type="ARBA" id="ARBA00023163"/>
    </source>
</evidence>
<dbReference type="Gene3D" id="1.10.10.10">
    <property type="entry name" value="Winged helix-like DNA-binding domain superfamily/Winged helix DNA-binding domain"/>
    <property type="match status" value="1"/>
</dbReference>
<evidence type="ECO:0000256" key="3">
    <source>
        <dbReference type="ARBA" id="ARBA00023082"/>
    </source>
</evidence>
<evidence type="ECO:0000256" key="1">
    <source>
        <dbReference type="ARBA" id="ARBA00010641"/>
    </source>
</evidence>
<dbReference type="Pfam" id="PF04542">
    <property type="entry name" value="Sigma70_r2"/>
    <property type="match status" value="1"/>
</dbReference>
<protein>
    <recommendedName>
        <fullName evidence="9">RNA polymerase sigma-70 region 2 domain-containing protein</fullName>
    </recommendedName>
</protein>
<dbReference type="AlphaFoldDB" id="A0A0J9BB27"/>
<dbReference type="InterPro" id="IPR039425">
    <property type="entry name" value="RNA_pol_sigma-70-like"/>
</dbReference>
<dbReference type="SUPFAM" id="SSF88659">
    <property type="entry name" value="Sigma3 and sigma4 domains of RNA polymerase sigma factors"/>
    <property type="match status" value="1"/>
</dbReference>
<dbReference type="PATRIC" id="fig|742734.4.peg.6058"/>
<evidence type="ECO:0000313" key="8">
    <source>
        <dbReference type="Proteomes" id="UP000037392"/>
    </source>
</evidence>
<keyword evidence="3" id="KW-0731">Sigma factor</keyword>
<organism evidence="7 8">
    <name type="scientific">[Clostridium] citroniae WAL-19142</name>
    <dbReference type="NCBI Taxonomy" id="742734"/>
    <lineage>
        <taxon>Bacteria</taxon>
        <taxon>Bacillati</taxon>
        <taxon>Bacillota</taxon>
        <taxon>Clostridia</taxon>
        <taxon>Lachnospirales</taxon>
        <taxon>Lachnospiraceae</taxon>
        <taxon>Enterocloster</taxon>
    </lineage>
</organism>
<dbReference type="InterPro" id="IPR007627">
    <property type="entry name" value="RNA_pol_sigma70_r2"/>
</dbReference>
<reference evidence="7 8" key="1">
    <citation type="submission" date="2011-04" db="EMBL/GenBank/DDBJ databases">
        <title>The Genome Sequence of Clostridium citroniae WAL-19142.</title>
        <authorList>
            <consortium name="The Broad Institute Genome Sequencing Platform"/>
            <person name="Earl A."/>
            <person name="Ward D."/>
            <person name="Feldgarden M."/>
            <person name="Gevers D."/>
            <person name="Warren Y.A."/>
            <person name="Tyrrell K.L."/>
            <person name="Citron D.M."/>
            <person name="Goldstein E.J."/>
            <person name="Daigneault M."/>
            <person name="Allen-Vercoe E."/>
            <person name="Young S.K."/>
            <person name="Zeng Q."/>
            <person name="Gargeya S."/>
            <person name="Fitzgerald M."/>
            <person name="Haas B."/>
            <person name="Abouelleil A."/>
            <person name="Alvarado L."/>
            <person name="Arachchi H.M."/>
            <person name="Berlin A."/>
            <person name="Brown A."/>
            <person name="Chapman S.B."/>
            <person name="Chen Z."/>
            <person name="Dunbar C."/>
            <person name="Freedman E."/>
            <person name="Gearin G."/>
            <person name="Gellesch M."/>
            <person name="Goldberg J."/>
            <person name="Griggs A."/>
            <person name="Gujja S."/>
            <person name="Heilman E.R."/>
            <person name="Heiman D."/>
            <person name="Howarth C."/>
            <person name="Larson L."/>
            <person name="Lui A."/>
            <person name="MacDonald P.J."/>
            <person name="Mehta T."/>
            <person name="Montmayeur A."/>
            <person name="Murphy C."/>
            <person name="Neiman D."/>
            <person name="Pearson M."/>
            <person name="Priest M."/>
            <person name="Roberts A."/>
            <person name="Saif S."/>
            <person name="Shea T."/>
            <person name="Shenoy N."/>
            <person name="Sisk P."/>
            <person name="Stolte C."/>
            <person name="Sykes S."/>
            <person name="White J."/>
            <person name="Yandava C."/>
            <person name="Wortman J."/>
            <person name="Nusbaum C."/>
            <person name="Birren B."/>
        </authorList>
    </citation>
    <scope>NUCLEOTIDE SEQUENCE [LARGE SCALE GENOMIC DNA]</scope>
    <source>
        <strain evidence="7 8">WAL-19142</strain>
    </source>
</reference>
<dbReference type="Pfam" id="PF08281">
    <property type="entry name" value="Sigma70_r4_2"/>
    <property type="match status" value="1"/>
</dbReference>
<evidence type="ECO:0000259" key="6">
    <source>
        <dbReference type="Pfam" id="PF08281"/>
    </source>
</evidence>
<gene>
    <name evidence="7" type="ORF">HMPREF9470_05652</name>
</gene>
<feature type="domain" description="RNA polymerase sigma factor 70 region 4 type 2" evidence="6">
    <location>
        <begin position="150"/>
        <end position="200"/>
    </location>
</feature>
<proteinExistence type="inferred from homology"/>
<dbReference type="GO" id="GO:0006352">
    <property type="term" value="P:DNA-templated transcription initiation"/>
    <property type="evidence" value="ECO:0007669"/>
    <property type="project" value="InterPro"/>
</dbReference>
<evidence type="ECO:0000259" key="5">
    <source>
        <dbReference type="Pfam" id="PF04542"/>
    </source>
</evidence>
<dbReference type="InterPro" id="IPR013324">
    <property type="entry name" value="RNA_pol_sigma_r3/r4-like"/>
</dbReference>